<evidence type="ECO:0000313" key="4">
    <source>
        <dbReference type="Proteomes" id="UP001304895"/>
    </source>
</evidence>
<feature type="region of interest" description="Disordered" evidence="1">
    <location>
        <begin position="465"/>
        <end position="495"/>
    </location>
</feature>
<dbReference type="PROSITE" id="PS50181">
    <property type="entry name" value="FBOX"/>
    <property type="match status" value="1"/>
</dbReference>
<accession>A0AAN6ZHT9</accession>
<keyword evidence="4" id="KW-1185">Reference proteome</keyword>
<dbReference type="EMBL" id="MU853401">
    <property type="protein sequence ID" value="KAK4138413.1"/>
    <property type="molecule type" value="Genomic_DNA"/>
</dbReference>
<dbReference type="Proteomes" id="UP001304895">
    <property type="component" value="Unassembled WGS sequence"/>
</dbReference>
<feature type="domain" description="F-box" evidence="2">
    <location>
        <begin position="17"/>
        <end position="66"/>
    </location>
</feature>
<evidence type="ECO:0000259" key="2">
    <source>
        <dbReference type="PROSITE" id="PS50181"/>
    </source>
</evidence>
<name>A0AAN6ZHT9_9PEZI</name>
<comment type="caution">
    <text evidence="3">The sequence shown here is derived from an EMBL/GenBank/DDBJ whole genome shotgun (WGS) entry which is preliminary data.</text>
</comment>
<reference evidence="3" key="1">
    <citation type="journal article" date="2023" name="Mol. Phylogenet. Evol.">
        <title>Genome-scale phylogeny and comparative genomics of the fungal order Sordariales.</title>
        <authorList>
            <person name="Hensen N."/>
            <person name="Bonometti L."/>
            <person name="Westerberg I."/>
            <person name="Brannstrom I.O."/>
            <person name="Guillou S."/>
            <person name="Cros-Aarteil S."/>
            <person name="Calhoun S."/>
            <person name="Haridas S."/>
            <person name="Kuo A."/>
            <person name="Mondo S."/>
            <person name="Pangilinan J."/>
            <person name="Riley R."/>
            <person name="LaButti K."/>
            <person name="Andreopoulos B."/>
            <person name="Lipzen A."/>
            <person name="Chen C."/>
            <person name="Yan M."/>
            <person name="Daum C."/>
            <person name="Ng V."/>
            <person name="Clum A."/>
            <person name="Steindorff A."/>
            <person name="Ohm R.A."/>
            <person name="Martin F."/>
            <person name="Silar P."/>
            <person name="Natvig D.O."/>
            <person name="Lalanne C."/>
            <person name="Gautier V."/>
            <person name="Ament-Velasquez S.L."/>
            <person name="Kruys A."/>
            <person name="Hutchinson M.I."/>
            <person name="Powell A.J."/>
            <person name="Barry K."/>
            <person name="Miller A.N."/>
            <person name="Grigoriev I.V."/>
            <person name="Debuchy R."/>
            <person name="Gladieux P."/>
            <person name="Hiltunen Thoren M."/>
            <person name="Johannesson H."/>
        </authorList>
    </citation>
    <scope>NUCLEOTIDE SEQUENCE</scope>
    <source>
        <strain evidence="3">CBS 123565</strain>
    </source>
</reference>
<dbReference type="InterPro" id="IPR001810">
    <property type="entry name" value="F-box_dom"/>
</dbReference>
<evidence type="ECO:0000256" key="1">
    <source>
        <dbReference type="SAM" id="MobiDB-lite"/>
    </source>
</evidence>
<proteinExistence type="predicted"/>
<organism evidence="3 4">
    <name type="scientific">Trichocladium antarcticum</name>
    <dbReference type="NCBI Taxonomy" id="1450529"/>
    <lineage>
        <taxon>Eukaryota</taxon>
        <taxon>Fungi</taxon>
        <taxon>Dikarya</taxon>
        <taxon>Ascomycota</taxon>
        <taxon>Pezizomycotina</taxon>
        <taxon>Sordariomycetes</taxon>
        <taxon>Sordariomycetidae</taxon>
        <taxon>Sordariales</taxon>
        <taxon>Chaetomiaceae</taxon>
        <taxon>Trichocladium</taxon>
    </lineage>
</organism>
<evidence type="ECO:0000313" key="3">
    <source>
        <dbReference type="EMBL" id="KAK4138413.1"/>
    </source>
</evidence>
<sequence length="495" mass="55080">MTDTAVATTSPVDTQSASRLVHIPLEVLLRITSLISTTDLSSVRLTCKALEGGLFNFFSHEFFRKKQFMVSSYSLQALVDIAKHPTLSSSLKHVIISTDRLQLDTNRPQHDFPGMQDDNDRYRANLGLADHMSLMTTGGLRDMLAEAFGSLPNLETVDVRDFNANSRSRDGRGAPWRSYGALTLSRATNMAVGSASTYNGGPYVTQLFGAITAALAVSRARPKNIQVHLRKGGLFSDWGLHDSAFFITPRLESSMTQVLCGLQSLHLTLHIIHPNINPTPFITQKFLSLAPNLTWLRLNFSAVSDQSGPEQLLSWLALKDTETSVTPQDMDPIQFHRLEQLDLGNLVIQPQTLLKLVAKFGPTLTTLSLRRVALVNKNHDADLKINPWARFLSRLPKVAENLRLVQLGLLRHVTRSDARRRVRDKDRVSFLHAGIPQSEWQCSTHVVSMERAIAEAIVHLSAEWPEEVPPPANMDQLLESGTDDDDDLEEEEAGE</sequence>
<dbReference type="AlphaFoldDB" id="A0AAN6ZHT9"/>
<gene>
    <name evidence="3" type="ORF">BT67DRAFT_437737</name>
</gene>
<reference evidence="3" key="2">
    <citation type="submission" date="2023-05" db="EMBL/GenBank/DDBJ databases">
        <authorList>
            <consortium name="Lawrence Berkeley National Laboratory"/>
            <person name="Steindorff A."/>
            <person name="Hensen N."/>
            <person name="Bonometti L."/>
            <person name="Westerberg I."/>
            <person name="Brannstrom I.O."/>
            <person name="Guillou S."/>
            <person name="Cros-Aarteil S."/>
            <person name="Calhoun S."/>
            <person name="Haridas S."/>
            <person name="Kuo A."/>
            <person name="Mondo S."/>
            <person name="Pangilinan J."/>
            <person name="Riley R."/>
            <person name="Labutti K."/>
            <person name="Andreopoulos B."/>
            <person name="Lipzen A."/>
            <person name="Chen C."/>
            <person name="Yanf M."/>
            <person name="Daum C."/>
            <person name="Ng V."/>
            <person name="Clum A."/>
            <person name="Ohm R."/>
            <person name="Martin F."/>
            <person name="Silar P."/>
            <person name="Natvig D."/>
            <person name="Lalanne C."/>
            <person name="Gautier V."/>
            <person name="Ament-Velasquez S.L."/>
            <person name="Kruys A."/>
            <person name="Hutchinson M.I."/>
            <person name="Powell A.J."/>
            <person name="Barry K."/>
            <person name="Miller A.N."/>
            <person name="Grigoriev I.V."/>
            <person name="Debuchy R."/>
            <person name="Gladieux P."/>
            <person name="Thoren M.H."/>
            <person name="Johannesson H."/>
        </authorList>
    </citation>
    <scope>NUCLEOTIDE SEQUENCE</scope>
    <source>
        <strain evidence="3">CBS 123565</strain>
    </source>
</reference>
<dbReference type="SUPFAM" id="SSF52047">
    <property type="entry name" value="RNI-like"/>
    <property type="match status" value="1"/>
</dbReference>
<protein>
    <recommendedName>
        <fullName evidence="2">F-box domain-containing protein</fullName>
    </recommendedName>
</protein>
<feature type="compositionally biased region" description="Acidic residues" evidence="1">
    <location>
        <begin position="481"/>
        <end position="495"/>
    </location>
</feature>